<gene>
    <name evidence="2" type="primary">rplGA</name>
    <name evidence="2" type="ORF">GCM10010978_03970</name>
</gene>
<keyword evidence="2" id="KW-0687">Ribonucleoprotein</keyword>
<dbReference type="RefSeq" id="WP_188390696.1">
    <property type="nucleotide sequence ID" value="NZ_BMEV01000004.1"/>
</dbReference>
<dbReference type="InterPro" id="IPR029064">
    <property type="entry name" value="Ribosomal_eL30-like_sf"/>
</dbReference>
<dbReference type="Proteomes" id="UP000602050">
    <property type="component" value="Unassembled WGS sequence"/>
</dbReference>
<comment type="caution">
    <text evidence="2">The sequence shown here is derived from an EMBL/GenBank/DDBJ whole genome shotgun (WGS) entry which is preliminary data.</text>
</comment>
<reference evidence="2" key="1">
    <citation type="journal article" date="2014" name="Int. J. Syst. Evol. Microbiol.">
        <title>Complete genome sequence of Corynebacterium casei LMG S-19264T (=DSM 44701T), isolated from a smear-ripened cheese.</title>
        <authorList>
            <consortium name="US DOE Joint Genome Institute (JGI-PGF)"/>
            <person name="Walter F."/>
            <person name="Albersmeier A."/>
            <person name="Kalinowski J."/>
            <person name="Ruckert C."/>
        </authorList>
    </citation>
    <scope>NUCLEOTIDE SEQUENCE</scope>
    <source>
        <strain evidence="2">CGMCC 1.12360</strain>
    </source>
</reference>
<feature type="domain" description="Ribosomal protein eL8/eL30/eS12/Gadd45" evidence="1">
    <location>
        <begin position="9"/>
        <end position="94"/>
    </location>
</feature>
<evidence type="ECO:0000313" key="3">
    <source>
        <dbReference type="Proteomes" id="UP000602050"/>
    </source>
</evidence>
<reference evidence="2" key="2">
    <citation type="submission" date="2020-09" db="EMBL/GenBank/DDBJ databases">
        <authorList>
            <person name="Sun Q."/>
            <person name="Zhou Y."/>
        </authorList>
    </citation>
    <scope>NUCLEOTIDE SEQUENCE</scope>
    <source>
        <strain evidence="2">CGMCC 1.12360</strain>
    </source>
</reference>
<dbReference type="Pfam" id="PF01248">
    <property type="entry name" value="Ribosomal_L7Ae"/>
    <property type="match status" value="1"/>
</dbReference>
<sequence>MNPKYLNIIGLAYRARKCTLGEDLILKDIQTNKAKLVLIAKDIGQQTRKKITNKCKYYQVPLIEADDRKTLAEALGKSQTVALAITDQGFAEKLKAMLG</sequence>
<dbReference type="Gene3D" id="3.30.1330.30">
    <property type="match status" value="1"/>
</dbReference>
<protein>
    <submittedName>
        <fullName evidence="2">Putative ribosomal protein YlxQ</fullName>
    </submittedName>
</protein>
<proteinExistence type="predicted"/>
<evidence type="ECO:0000259" key="1">
    <source>
        <dbReference type="Pfam" id="PF01248"/>
    </source>
</evidence>
<name>A0A8J2ZQT0_9BACI</name>
<dbReference type="EMBL" id="BMEV01000004">
    <property type="protein sequence ID" value="GGH69731.1"/>
    <property type="molecule type" value="Genomic_DNA"/>
</dbReference>
<keyword evidence="2" id="KW-0689">Ribosomal protein</keyword>
<organism evidence="2 3">
    <name type="scientific">Compostibacillus humi</name>
    <dbReference type="NCBI Taxonomy" id="1245525"/>
    <lineage>
        <taxon>Bacteria</taxon>
        <taxon>Bacillati</taxon>
        <taxon>Bacillota</taxon>
        <taxon>Bacilli</taxon>
        <taxon>Bacillales</taxon>
        <taxon>Bacillaceae</taxon>
        <taxon>Compostibacillus</taxon>
    </lineage>
</organism>
<dbReference type="AlphaFoldDB" id="A0A8J2ZQT0"/>
<dbReference type="GO" id="GO:0005840">
    <property type="term" value="C:ribosome"/>
    <property type="evidence" value="ECO:0007669"/>
    <property type="project" value="UniProtKB-KW"/>
</dbReference>
<evidence type="ECO:0000313" key="2">
    <source>
        <dbReference type="EMBL" id="GGH69731.1"/>
    </source>
</evidence>
<keyword evidence="3" id="KW-1185">Reference proteome</keyword>
<dbReference type="InterPro" id="IPR004038">
    <property type="entry name" value="Ribosomal_eL8/eL30/eS12/Gad45"/>
</dbReference>
<dbReference type="NCBIfam" id="NF005825">
    <property type="entry name" value="PRK07714.1"/>
    <property type="match status" value="1"/>
</dbReference>
<accession>A0A8J2ZQT0</accession>
<dbReference type="SUPFAM" id="SSF55315">
    <property type="entry name" value="L30e-like"/>
    <property type="match status" value="1"/>
</dbReference>